<dbReference type="Proteomes" id="UP001159428">
    <property type="component" value="Unassembled WGS sequence"/>
</dbReference>
<evidence type="ECO:0000256" key="1">
    <source>
        <dbReference type="ARBA" id="ARBA00004123"/>
    </source>
</evidence>
<feature type="domain" description="Set2 Rpb1 interacting" evidence="3">
    <location>
        <begin position="11"/>
        <end position="70"/>
    </location>
</feature>
<dbReference type="Gene3D" id="1.10.1740.100">
    <property type="entry name" value="Set2, Rpb1 interacting domain"/>
    <property type="match status" value="1"/>
</dbReference>
<evidence type="ECO:0000259" key="3">
    <source>
        <dbReference type="Pfam" id="PF08236"/>
    </source>
</evidence>
<accession>A0AAU9X2Q9</accession>
<dbReference type="GO" id="GO:0006355">
    <property type="term" value="P:regulation of DNA-templated transcription"/>
    <property type="evidence" value="ECO:0007669"/>
    <property type="project" value="InterPro"/>
</dbReference>
<dbReference type="GO" id="GO:0005694">
    <property type="term" value="C:chromosome"/>
    <property type="evidence" value="ECO:0007669"/>
    <property type="project" value="InterPro"/>
</dbReference>
<dbReference type="InterPro" id="IPR013257">
    <property type="entry name" value="SRI"/>
</dbReference>
<name>A0AAU9X2Q9_9CNID</name>
<sequence>MYFRFRYFSPQLSNVVVNCLNPFFKVDCKSGRILNTDDFKYLARKLTHGILNKEMSHLKEDDSLQCNDCQNRNKRVH</sequence>
<dbReference type="PANTHER" id="PTHR46711:SF1">
    <property type="entry name" value="HISTONE-LYSINE N-METHYLTRANSFERASE SETD2"/>
    <property type="match status" value="1"/>
</dbReference>
<reference evidence="4 5" key="1">
    <citation type="submission" date="2022-05" db="EMBL/GenBank/DDBJ databases">
        <authorList>
            <consortium name="Genoscope - CEA"/>
            <person name="William W."/>
        </authorList>
    </citation>
    <scope>NUCLEOTIDE SEQUENCE [LARGE SCALE GENOMIC DNA]</scope>
</reference>
<dbReference type="Pfam" id="PF08236">
    <property type="entry name" value="SRI"/>
    <property type="match status" value="1"/>
</dbReference>
<dbReference type="PANTHER" id="PTHR46711">
    <property type="entry name" value="HISTONE-LYSINE N-METHYLTRANSFERASE SETD2"/>
    <property type="match status" value="1"/>
</dbReference>
<dbReference type="GO" id="GO:0005634">
    <property type="term" value="C:nucleus"/>
    <property type="evidence" value="ECO:0007669"/>
    <property type="project" value="TreeGrafter"/>
</dbReference>
<keyword evidence="5" id="KW-1185">Reference proteome</keyword>
<keyword evidence="2" id="KW-0539">Nucleus</keyword>
<comment type="subcellular location">
    <subcellularLocation>
        <location evidence="1">Nucleus</location>
    </subcellularLocation>
</comment>
<dbReference type="InterPro" id="IPR038190">
    <property type="entry name" value="SRI_sf"/>
</dbReference>
<evidence type="ECO:0000256" key="2">
    <source>
        <dbReference type="ARBA" id="ARBA00023242"/>
    </source>
</evidence>
<dbReference type="AlphaFoldDB" id="A0AAU9X2Q9"/>
<proteinExistence type="predicted"/>
<comment type="caution">
    <text evidence="4">The sequence shown here is derived from an EMBL/GenBank/DDBJ whole genome shotgun (WGS) entry which is preliminary data.</text>
</comment>
<evidence type="ECO:0000313" key="5">
    <source>
        <dbReference type="Proteomes" id="UP001159428"/>
    </source>
</evidence>
<dbReference type="EMBL" id="CALNXJ010000028">
    <property type="protein sequence ID" value="CAH3134283.1"/>
    <property type="molecule type" value="Genomic_DNA"/>
</dbReference>
<dbReference type="GO" id="GO:0046975">
    <property type="term" value="F:histone H3K36 methyltransferase activity"/>
    <property type="evidence" value="ECO:0007669"/>
    <property type="project" value="InterPro"/>
</dbReference>
<gene>
    <name evidence="4" type="ORF">PMEA_00015805</name>
</gene>
<dbReference type="InterPro" id="IPR042294">
    <property type="entry name" value="SETD2_animal"/>
</dbReference>
<evidence type="ECO:0000313" key="4">
    <source>
        <dbReference type="EMBL" id="CAH3134283.1"/>
    </source>
</evidence>
<protein>
    <recommendedName>
        <fullName evidence="3">Set2 Rpb1 interacting domain-containing protein</fullName>
    </recommendedName>
</protein>
<organism evidence="4 5">
    <name type="scientific">Pocillopora meandrina</name>
    <dbReference type="NCBI Taxonomy" id="46732"/>
    <lineage>
        <taxon>Eukaryota</taxon>
        <taxon>Metazoa</taxon>
        <taxon>Cnidaria</taxon>
        <taxon>Anthozoa</taxon>
        <taxon>Hexacorallia</taxon>
        <taxon>Scleractinia</taxon>
        <taxon>Astrocoeniina</taxon>
        <taxon>Pocilloporidae</taxon>
        <taxon>Pocillopora</taxon>
    </lineage>
</organism>